<gene>
    <name evidence="2" type="ORF">HBR001_LOCUS923</name>
</gene>
<evidence type="ECO:0000256" key="1">
    <source>
        <dbReference type="SAM" id="MobiDB-lite"/>
    </source>
</evidence>
<keyword evidence="3" id="KW-1185">Reference proteome</keyword>
<dbReference type="AlphaFoldDB" id="A0AAV0T509"/>
<name>A0AAV0T509_HYABA</name>
<feature type="region of interest" description="Disordered" evidence="1">
    <location>
        <begin position="237"/>
        <end position="450"/>
    </location>
</feature>
<feature type="compositionally biased region" description="Basic and acidic residues" evidence="1">
    <location>
        <begin position="375"/>
        <end position="391"/>
    </location>
</feature>
<dbReference type="EMBL" id="CANTFL010000086">
    <property type="protein sequence ID" value="CAI5712827.1"/>
    <property type="molecule type" value="Genomic_DNA"/>
</dbReference>
<comment type="caution">
    <text evidence="2">The sequence shown here is derived from an EMBL/GenBank/DDBJ whole genome shotgun (WGS) entry which is preliminary data.</text>
</comment>
<accession>A0AAV0T509</accession>
<dbReference type="Proteomes" id="UP001162031">
    <property type="component" value="Unassembled WGS sequence"/>
</dbReference>
<evidence type="ECO:0008006" key="4">
    <source>
        <dbReference type="Google" id="ProtNLM"/>
    </source>
</evidence>
<feature type="region of interest" description="Disordered" evidence="1">
    <location>
        <begin position="1"/>
        <end position="24"/>
    </location>
</feature>
<feature type="compositionally biased region" description="Low complexity" evidence="1">
    <location>
        <begin position="423"/>
        <end position="437"/>
    </location>
</feature>
<feature type="compositionally biased region" description="Basic and acidic residues" evidence="1">
    <location>
        <begin position="328"/>
        <end position="337"/>
    </location>
</feature>
<feature type="compositionally biased region" description="Polar residues" evidence="1">
    <location>
        <begin position="359"/>
        <end position="374"/>
    </location>
</feature>
<sequence>METLPGSGSTLSTASPTLAAEPSGPSRTALIIDGSYAMIGARSLGGKIDYVKLRSALEEQAMTQFGDCWFFDQNPSAQRANPALTAEYHMLKFAPPDGPQFQVSLFPMKKYSCHCKRCGNLFTQNVQKGVDNGIATKILSLAYENVRLRYALFDPVIYAARFSLLILHMNQICGRFILFAGDGDFYSSLSHVRNVLRKDIWVMGYRGTISGDLQQLASRVIWMDSLWSEVKSSQHDTMFHEQGRRDEGRKDRGRRDEVPWFEDHRGADVHHSDASSSSFDEARDVGGSRHVVIAPRSNQLARRRGRGRDWRSNGRGRGKNGWRRSRSRSRDRARTEQSNKAVRARNASSPDVDVATGARSGTTNRGKVSSSTGKHGTDGKKRKRNGTDKNGQKRSKQKGRGDKPADGLPVITLSDISSDEYTSEPFPSSPSSVPLDSMTKTPFAAPDRDFGLNGIIDLALDSESE</sequence>
<feature type="compositionally biased region" description="Polar residues" evidence="1">
    <location>
        <begin position="1"/>
        <end position="16"/>
    </location>
</feature>
<feature type="compositionally biased region" description="Basic residues" evidence="1">
    <location>
        <begin position="314"/>
        <end position="327"/>
    </location>
</feature>
<protein>
    <recommendedName>
        <fullName evidence="4">NYN domain-containing protein</fullName>
    </recommendedName>
</protein>
<organism evidence="2 3">
    <name type="scientific">Hyaloperonospora brassicae</name>
    <name type="common">Brassica downy mildew</name>
    <name type="synonym">Peronospora brassicae</name>
    <dbReference type="NCBI Taxonomy" id="162125"/>
    <lineage>
        <taxon>Eukaryota</taxon>
        <taxon>Sar</taxon>
        <taxon>Stramenopiles</taxon>
        <taxon>Oomycota</taxon>
        <taxon>Peronosporomycetes</taxon>
        <taxon>Peronosporales</taxon>
        <taxon>Peronosporaceae</taxon>
        <taxon>Hyaloperonospora</taxon>
    </lineage>
</organism>
<feature type="compositionally biased region" description="Basic and acidic residues" evidence="1">
    <location>
        <begin position="237"/>
        <end position="273"/>
    </location>
</feature>
<evidence type="ECO:0000313" key="3">
    <source>
        <dbReference type="Proteomes" id="UP001162031"/>
    </source>
</evidence>
<reference evidence="2" key="1">
    <citation type="submission" date="2022-12" db="EMBL/GenBank/DDBJ databases">
        <authorList>
            <person name="Webb A."/>
        </authorList>
    </citation>
    <scope>NUCLEOTIDE SEQUENCE</scope>
    <source>
        <strain evidence="2">Hp1</strain>
    </source>
</reference>
<evidence type="ECO:0000313" key="2">
    <source>
        <dbReference type="EMBL" id="CAI5712827.1"/>
    </source>
</evidence>
<dbReference type="Gene3D" id="3.40.50.1010">
    <property type="entry name" value="5'-nuclease"/>
    <property type="match status" value="1"/>
</dbReference>
<proteinExistence type="predicted"/>